<name>A0A645JKV4_9ZZZZ</name>
<gene>
    <name evidence="1" type="ORF">SDC9_212079</name>
</gene>
<accession>A0A645JKV4</accession>
<proteinExistence type="predicted"/>
<protein>
    <submittedName>
        <fullName evidence="1">Uncharacterized protein</fullName>
    </submittedName>
</protein>
<dbReference type="EMBL" id="VSSQ01144991">
    <property type="protein sequence ID" value="MPN64308.1"/>
    <property type="molecule type" value="Genomic_DNA"/>
</dbReference>
<dbReference type="AlphaFoldDB" id="A0A645JKV4"/>
<comment type="caution">
    <text evidence="1">The sequence shown here is derived from an EMBL/GenBank/DDBJ whole genome shotgun (WGS) entry which is preliminary data.</text>
</comment>
<dbReference type="PROSITE" id="PS51257">
    <property type="entry name" value="PROKAR_LIPOPROTEIN"/>
    <property type="match status" value="1"/>
</dbReference>
<organism evidence="1">
    <name type="scientific">bioreactor metagenome</name>
    <dbReference type="NCBI Taxonomy" id="1076179"/>
    <lineage>
        <taxon>unclassified sequences</taxon>
        <taxon>metagenomes</taxon>
        <taxon>ecological metagenomes</taxon>
    </lineage>
</organism>
<sequence>MQGRALILGEQVFAVTAAAACHGIAGVTASFDPSLGGRHLDTEAKIITALSEGWDTVVGDPLYRPLCPGGTLFISHKHPALSSFRKVE</sequence>
<evidence type="ECO:0000313" key="1">
    <source>
        <dbReference type="EMBL" id="MPN64308.1"/>
    </source>
</evidence>
<reference evidence="1" key="1">
    <citation type="submission" date="2019-08" db="EMBL/GenBank/DDBJ databases">
        <authorList>
            <person name="Kucharzyk K."/>
            <person name="Murdoch R.W."/>
            <person name="Higgins S."/>
            <person name="Loffler F."/>
        </authorList>
    </citation>
    <scope>NUCLEOTIDE SEQUENCE</scope>
</reference>